<proteinExistence type="inferred from homology"/>
<dbReference type="PANTHER" id="PTHR33573">
    <property type="entry name" value="CASP-LIKE PROTEIN 4A4"/>
    <property type="match status" value="1"/>
</dbReference>
<dbReference type="Proteomes" id="UP000790787">
    <property type="component" value="Chromosome 18"/>
</dbReference>
<dbReference type="GeneID" id="107798240"/>
<dbReference type="GO" id="GO:0005886">
    <property type="term" value="C:plasma membrane"/>
    <property type="evidence" value="ECO:0007669"/>
    <property type="project" value="UniProtKB-SubCell"/>
</dbReference>
<dbReference type="AlphaFoldDB" id="A0A1S4AJ70"/>
<keyword evidence="10" id="KW-1185">Reference proteome</keyword>
<evidence type="ECO:0000256" key="3">
    <source>
        <dbReference type="ARBA" id="ARBA00011489"/>
    </source>
</evidence>
<keyword evidence="7 8" id="KW-0472">Membrane</keyword>
<organism evidence="10 11">
    <name type="scientific">Nicotiana tabacum</name>
    <name type="common">Common tobacco</name>
    <dbReference type="NCBI Taxonomy" id="4097"/>
    <lineage>
        <taxon>Eukaryota</taxon>
        <taxon>Viridiplantae</taxon>
        <taxon>Streptophyta</taxon>
        <taxon>Embryophyta</taxon>
        <taxon>Tracheophyta</taxon>
        <taxon>Spermatophyta</taxon>
        <taxon>Magnoliopsida</taxon>
        <taxon>eudicotyledons</taxon>
        <taxon>Gunneridae</taxon>
        <taxon>Pentapetalae</taxon>
        <taxon>asterids</taxon>
        <taxon>lamiids</taxon>
        <taxon>Solanales</taxon>
        <taxon>Solanaceae</taxon>
        <taxon>Nicotianoideae</taxon>
        <taxon>Nicotianeae</taxon>
        <taxon>Nicotiana</taxon>
    </lineage>
</organism>
<accession>A0A1S4AJ70</accession>
<dbReference type="InterPro" id="IPR006702">
    <property type="entry name" value="CASP_dom"/>
</dbReference>
<evidence type="ECO:0000313" key="11">
    <source>
        <dbReference type="RefSeq" id="XP_016476696.1"/>
    </source>
</evidence>
<evidence type="ECO:0000313" key="10">
    <source>
        <dbReference type="Proteomes" id="UP000790787"/>
    </source>
</evidence>
<evidence type="ECO:0000256" key="5">
    <source>
        <dbReference type="ARBA" id="ARBA00022692"/>
    </source>
</evidence>
<sequence>MEFELPQYDFNEKPRSSPKLPLVTLAARIITIACAVVSVVVLKSNKATLDKGAKLEYDYFRSYRYMLGVMVAGIIYNTLHIPFAAYYLISKKRLIGHHSFRQFEFYGDKITFGILATAAGAALGATVDLQKVVYTDNNSKIHDFLGLMYIPDAFLVAAFVSSGISSVLSSLSLHKTD</sequence>
<name>A0A1S4AJ70_TOBAC</name>
<comment type="similarity">
    <text evidence="2 8">Belongs to the Casparian strip membrane proteins (CASP) family.</text>
</comment>
<evidence type="ECO:0000256" key="7">
    <source>
        <dbReference type="ARBA" id="ARBA00023136"/>
    </source>
</evidence>
<dbReference type="RefSeq" id="XP_016476696.1">
    <property type="nucleotide sequence ID" value="XM_016621210.1"/>
</dbReference>
<evidence type="ECO:0000256" key="1">
    <source>
        <dbReference type="ARBA" id="ARBA00004651"/>
    </source>
</evidence>
<dbReference type="PANTHER" id="PTHR33573:SF14">
    <property type="entry name" value="CASP-LIKE PROTEIN"/>
    <property type="match status" value="1"/>
</dbReference>
<keyword evidence="4 8" id="KW-1003">Cell membrane</keyword>
<keyword evidence="6 8" id="KW-1133">Transmembrane helix</keyword>
<evidence type="ECO:0000259" key="9">
    <source>
        <dbReference type="Pfam" id="PF04535"/>
    </source>
</evidence>
<feature type="transmembrane region" description="Helical" evidence="8">
    <location>
        <begin position="147"/>
        <end position="171"/>
    </location>
</feature>
<dbReference type="KEGG" id="nta:107798240"/>
<feature type="transmembrane region" description="Helical" evidence="8">
    <location>
        <begin position="110"/>
        <end position="127"/>
    </location>
</feature>
<feature type="transmembrane region" description="Helical" evidence="8">
    <location>
        <begin position="20"/>
        <end position="42"/>
    </location>
</feature>
<protein>
    <recommendedName>
        <fullName evidence="8">CASP-like protein</fullName>
    </recommendedName>
</protein>
<comment type="subcellular location">
    <subcellularLocation>
        <location evidence="1 8">Cell membrane</location>
        <topology evidence="1 8">Multi-pass membrane protein</topology>
    </subcellularLocation>
</comment>
<comment type="subunit">
    <text evidence="3 8">Homodimer and heterodimers.</text>
</comment>
<dbReference type="OrthoDB" id="685197at2759"/>
<evidence type="ECO:0000256" key="8">
    <source>
        <dbReference type="RuleBase" id="RU361233"/>
    </source>
</evidence>
<evidence type="ECO:0000256" key="2">
    <source>
        <dbReference type="ARBA" id="ARBA00007651"/>
    </source>
</evidence>
<dbReference type="OMA" id="IGHHSFR"/>
<reference evidence="11" key="2">
    <citation type="submission" date="2025-08" db="UniProtKB">
        <authorList>
            <consortium name="RefSeq"/>
        </authorList>
    </citation>
    <scope>IDENTIFICATION</scope>
    <source>
        <tissue evidence="11">Leaf</tissue>
    </source>
</reference>
<feature type="domain" description="Casparian strip membrane protein" evidence="9">
    <location>
        <begin position="19"/>
        <end position="131"/>
    </location>
</feature>
<dbReference type="PaxDb" id="4097-A0A1S4AJ70"/>
<dbReference type="STRING" id="4097.A0A1S4AJ70"/>
<dbReference type="RefSeq" id="XP_016476696.1">
    <property type="nucleotide sequence ID" value="XM_016621210.2"/>
</dbReference>
<dbReference type="Pfam" id="PF04535">
    <property type="entry name" value="CASP_dom"/>
    <property type="match status" value="1"/>
</dbReference>
<gene>
    <name evidence="11" type="primary">LOC107798240</name>
</gene>
<evidence type="ECO:0000256" key="4">
    <source>
        <dbReference type="ARBA" id="ARBA00022475"/>
    </source>
</evidence>
<feature type="transmembrane region" description="Helical" evidence="8">
    <location>
        <begin position="62"/>
        <end position="89"/>
    </location>
</feature>
<evidence type="ECO:0000256" key="6">
    <source>
        <dbReference type="ARBA" id="ARBA00022989"/>
    </source>
</evidence>
<keyword evidence="5 8" id="KW-0812">Transmembrane</keyword>
<reference evidence="10" key="1">
    <citation type="journal article" date="2014" name="Nat. Commun.">
        <title>The tobacco genome sequence and its comparison with those of tomato and potato.</title>
        <authorList>
            <person name="Sierro N."/>
            <person name="Battey J.N."/>
            <person name="Ouadi S."/>
            <person name="Bakaher N."/>
            <person name="Bovet L."/>
            <person name="Willig A."/>
            <person name="Goepfert S."/>
            <person name="Peitsch M.C."/>
            <person name="Ivanov N.V."/>
        </authorList>
    </citation>
    <scope>NUCLEOTIDE SEQUENCE [LARGE SCALE GENOMIC DNA]</scope>
</reference>